<evidence type="ECO:0000313" key="2">
    <source>
        <dbReference type="EMBL" id="GJJ12188.1"/>
    </source>
</evidence>
<dbReference type="Gene3D" id="1.10.150.20">
    <property type="entry name" value="5' to 3' exonuclease, C-terminal subdomain"/>
    <property type="match status" value="1"/>
</dbReference>
<dbReference type="GO" id="GO:0017108">
    <property type="term" value="F:5'-flap endonuclease activity"/>
    <property type="evidence" value="ECO:0007669"/>
    <property type="project" value="TreeGrafter"/>
</dbReference>
<dbReference type="InterPro" id="IPR029060">
    <property type="entry name" value="PIN-like_dom_sf"/>
</dbReference>
<dbReference type="AlphaFoldDB" id="A0AAV5AGD0"/>
<dbReference type="InterPro" id="IPR006086">
    <property type="entry name" value="XPG-I_dom"/>
</dbReference>
<feature type="domain" description="XPG-I" evidence="1">
    <location>
        <begin position="2"/>
        <end position="66"/>
    </location>
</feature>
<dbReference type="Pfam" id="PF00867">
    <property type="entry name" value="XPG_I"/>
    <property type="match status" value="1"/>
</dbReference>
<dbReference type="PANTHER" id="PTHR11081">
    <property type="entry name" value="FLAP ENDONUCLEASE FAMILY MEMBER"/>
    <property type="match status" value="1"/>
</dbReference>
<accession>A0AAV5AGD0</accession>
<dbReference type="InterPro" id="IPR006084">
    <property type="entry name" value="XPG/Rad2"/>
</dbReference>
<dbReference type="EMBL" id="BPWL01000007">
    <property type="protein sequence ID" value="GJJ12188.1"/>
    <property type="molecule type" value="Genomic_DNA"/>
</dbReference>
<gene>
    <name evidence="2" type="ORF">Clacol_006429</name>
</gene>
<dbReference type="PANTHER" id="PTHR11081:SF75">
    <property type="entry name" value="ENDONUCLEASE, PUTATIVE (AFU_ORTHOLOGUE AFUA_3G13260)-RELATED"/>
    <property type="match status" value="1"/>
</dbReference>
<dbReference type="Proteomes" id="UP001050691">
    <property type="component" value="Unassembled WGS sequence"/>
</dbReference>
<evidence type="ECO:0000259" key="1">
    <source>
        <dbReference type="Pfam" id="PF00867"/>
    </source>
</evidence>
<sequence>MTGKIDAILSDDVDCFLFGVRTVLRSVAVKNSSYAEFVDIYSSDILDQAGFSREALIFIALLRGGDYDTGLPGCGLTTAANLRTLGFGDTLKRNLNSTLNHFLDEWREMLRKELSMNFSQKLSSPNKQAALNISNSDKLDCLTTQLWNNHLELQTAARSCEIYFVWGSQARYPQKV</sequence>
<dbReference type="InterPro" id="IPR036279">
    <property type="entry name" value="5-3_exonuclease_C_sf"/>
</dbReference>
<dbReference type="SUPFAM" id="SSF47807">
    <property type="entry name" value="5' to 3' exonuclease, C-terminal subdomain"/>
    <property type="match status" value="1"/>
</dbReference>
<name>A0AAV5AGD0_9AGAM</name>
<keyword evidence="3" id="KW-1185">Reference proteome</keyword>
<evidence type="ECO:0000313" key="3">
    <source>
        <dbReference type="Proteomes" id="UP001050691"/>
    </source>
</evidence>
<protein>
    <recommendedName>
        <fullName evidence="1">XPG-I domain-containing protein</fullName>
    </recommendedName>
</protein>
<comment type="caution">
    <text evidence="2">The sequence shown here is derived from an EMBL/GenBank/DDBJ whole genome shotgun (WGS) entry which is preliminary data.</text>
</comment>
<proteinExistence type="predicted"/>
<dbReference type="SUPFAM" id="SSF88723">
    <property type="entry name" value="PIN domain-like"/>
    <property type="match status" value="1"/>
</dbReference>
<reference evidence="2" key="1">
    <citation type="submission" date="2021-10" db="EMBL/GenBank/DDBJ databases">
        <title>De novo Genome Assembly of Clathrus columnatus (Basidiomycota, Fungi) Using Illumina and Nanopore Sequence Data.</title>
        <authorList>
            <person name="Ogiso-Tanaka E."/>
            <person name="Itagaki H."/>
            <person name="Hosoya T."/>
            <person name="Hosaka K."/>
        </authorList>
    </citation>
    <scope>NUCLEOTIDE SEQUENCE</scope>
    <source>
        <strain evidence="2">MO-923</strain>
    </source>
</reference>
<dbReference type="Gene3D" id="3.40.50.1010">
    <property type="entry name" value="5'-nuclease"/>
    <property type="match status" value="1"/>
</dbReference>
<organism evidence="2 3">
    <name type="scientific">Clathrus columnatus</name>
    <dbReference type="NCBI Taxonomy" id="1419009"/>
    <lineage>
        <taxon>Eukaryota</taxon>
        <taxon>Fungi</taxon>
        <taxon>Dikarya</taxon>
        <taxon>Basidiomycota</taxon>
        <taxon>Agaricomycotina</taxon>
        <taxon>Agaricomycetes</taxon>
        <taxon>Phallomycetidae</taxon>
        <taxon>Phallales</taxon>
        <taxon>Clathraceae</taxon>
        <taxon>Clathrus</taxon>
    </lineage>
</organism>
<dbReference type="GO" id="GO:0006281">
    <property type="term" value="P:DNA repair"/>
    <property type="evidence" value="ECO:0007669"/>
    <property type="project" value="UniProtKB-ARBA"/>
</dbReference>